<feature type="domain" description="Glycosyl transferase family 1" evidence="1">
    <location>
        <begin position="191"/>
        <end position="340"/>
    </location>
</feature>
<keyword evidence="4" id="KW-1185">Reference proteome</keyword>
<evidence type="ECO:0000313" key="3">
    <source>
        <dbReference type="EMBL" id="MBD2773234.1"/>
    </source>
</evidence>
<dbReference type="AlphaFoldDB" id="A0A8J7C5L3"/>
<sequence>MKRIAFFLPTLNGGGAERVTVNLLKGMLERNLSLDLVIATAKGPFLKQIPKQVHVVDLTAGRVIKAILPLSRYLQQHKPCALVSHTSDANVVTVLAKKLARTKTKLMLVEHNTLSVDKSKLFRAKFVPPLMKWFYPSADDIVGVSQGVAQDLELQLGFPKGKVSVIYNPVVDRELITKAKTPLNHPWFQTGTPPVFLAVGRLTEQKDFPTLIKAFALLRKQRLARLLILGEGECRAELERMIDLLEIANDVSLPGFVENPYGYMHNASAFILSSLWEGLPTVLIEAMACGCPVVATDCPSGPNEILAGGKYGRLVPVGNSEALAAAMFEVLESPVSRDVLLQRAMHFSVESAVSEYLALLGYP</sequence>
<name>A0A8J7C5L3_9CYAN</name>
<dbReference type="PANTHER" id="PTHR12526">
    <property type="entry name" value="GLYCOSYLTRANSFERASE"/>
    <property type="match status" value="1"/>
</dbReference>
<reference evidence="3" key="1">
    <citation type="submission" date="2020-09" db="EMBL/GenBank/DDBJ databases">
        <title>Iningainema tapete sp. nov. (Scytonemataceae, Cyanobacteria) from greenhouses in central Florida (USA) produces two types of nodularin with biosynthetic potential for microcystin-LR and anabaenopeptins.</title>
        <authorList>
            <person name="Berthold D.E."/>
            <person name="Lefler F.W."/>
            <person name="Huang I.-S."/>
            <person name="Abdulla H."/>
            <person name="Zimba P.V."/>
            <person name="Laughinghouse H.D. IV."/>
        </authorList>
    </citation>
    <scope>NUCLEOTIDE SEQUENCE</scope>
    <source>
        <strain evidence="3">BLCCT55</strain>
    </source>
</reference>
<dbReference type="InterPro" id="IPR028098">
    <property type="entry name" value="Glyco_trans_4-like_N"/>
</dbReference>
<dbReference type="EMBL" id="JACXAE010000050">
    <property type="protein sequence ID" value="MBD2773234.1"/>
    <property type="molecule type" value="Genomic_DNA"/>
</dbReference>
<gene>
    <name evidence="3" type="ORF">ICL16_14435</name>
</gene>
<dbReference type="Pfam" id="PF00534">
    <property type="entry name" value="Glycos_transf_1"/>
    <property type="match status" value="1"/>
</dbReference>
<dbReference type="Gene3D" id="3.40.50.2000">
    <property type="entry name" value="Glycogen Phosphorylase B"/>
    <property type="match status" value="2"/>
</dbReference>
<dbReference type="SUPFAM" id="SSF53756">
    <property type="entry name" value="UDP-Glycosyltransferase/glycogen phosphorylase"/>
    <property type="match status" value="1"/>
</dbReference>
<evidence type="ECO:0000259" key="1">
    <source>
        <dbReference type="Pfam" id="PF00534"/>
    </source>
</evidence>
<dbReference type="Proteomes" id="UP000629098">
    <property type="component" value="Unassembled WGS sequence"/>
</dbReference>
<feature type="domain" description="Glycosyltransferase subfamily 4-like N-terminal" evidence="2">
    <location>
        <begin position="14"/>
        <end position="170"/>
    </location>
</feature>
<accession>A0A8J7C5L3</accession>
<evidence type="ECO:0000313" key="4">
    <source>
        <dbReference type="Proteomes" id="UP000629098"/>
    </source>
</evidence>
<dbReference type="InterPro" id="IPR001296">
    <property type="entry name" value="Glyco_trans_1"/>
</dbReference>
<proteinExistence type="predicted"/>
<dbReference type="Pfam" id="PF13439">
    <property type="entry name" value="Glyco_transf_4"/>
    <property type="match status" value="1"/>
</dbReference>
<organism evidence="3 4">
    <name type="scientific">Iningainema tapete BLCC-T55</name>
    <dbReference type="NCBI Taxonomy" id="2748662"/>
    <lineage>
        <taxon>Bacteria</taxon>
        <taxon>Bacillati</taxon>
        <taxon>Cyanobacteriota</taxon>
        <taxon>Cyanophyceae</taxon>
        <taxon>Nostocales</taxon>
        <taxon>Scytonemataceae</taxon>
        <taxon>Iningainema tapete</taxon>
    </lineage>
</organism>
<evidence type="ECO:0000259" key="2">
    <source>
        <dbReference type="Pfam" id="PF13439"/>
    </source>
</evidence>
<dbReference type="GO" id="GO:0016757">
    <property type="term" value="F:glycosyltransferase activity"/>
    <property type="evidence" value="ECO:0007669"/>
    <property type="project" value="InterPro"/>
</dbReference>
<comment type="caution">
    <text evidence="3">The sequence shown here is derived from an EMBL/GenBank/DDBJ whole genome shotgun (WGS) entry which is preliminary data.</text>
</comment>
<protein>
    <submittedName>
        <fullName evidence="3">Glycosyltransferase</fullName>
    </submittedName>
</protein>
<dbReference type="RefSeq" id="WP_190828756.1">
    <property type="nucleotide sequence ID" value="NZ_CAWPPI010000050.1"/>
</dbReference>
<dbReference type="CDD" id="cd03811">
    <property type="entry name" value="GT4_GT28_WabH-like"/>
    <property type="match status" value="1"/>
</dbReference>